<protein>
    <submittedName>
        <fullName evidence="1">Uncharacterized protein</fullName>
    </submittedName>
</protein>
<accession>A0ACC0MNB7</accession>
<dbReference type="Proteomes" id="UP001062846">
    <property type="component" value="Chromosome 8"/>
</dbReference>
<organism evidence="1 2">
    <name type="scientific">Rhododendron molle</name>
    <name type="common">Chinese azalea</name>
    <name type="synonym">Azalea mollis</name>
    <dbReference type="NCBI Taxonomy" id="49168"/>
    <lineage>
        <taxon>Eukaryota</taxon>
        <taxon>Viridiplantae</taxon>
        <taxon>Streptophyta</taxon>
        <taxon>Embryophyta</taxon>
        <taxon>Tracheophyta</taxon>
        <taxon>Spermatophyta</taxon>
        <taxon>Magnoliopsida</taxon>
        <taxon>eudicotyledons</taxon>
        <taxon>Gunneridae</taxon>
        <taxon>Pentapetalae</taxon>
        <taxon>asterids</taxon>
        <taxon>Ericales</taxon>
        <taxon>Ericaceae</taxon>
        <taxon>Ericoideae</taxon>
        <taxon>Rhodoreae</taxon>
        <taxon>Rhododendron</taxon>
    </lineage>
</organism>
<keyword evidence="2" id="KW-1185">Reference proteome</keyword>
<sequence length="115" mass="12965">MTGTKLDMKRMKNDRKGKKVLKREGQWRGNIRKNPSDSRSILLLPPPLIFPPRVWLHCWSDDDKVGYVGVVLKRAIMLIKGIRLKKGSIMGSCQSGRSLFEETKGKGIAALDMDA</sequence>
<evidence type="ECO:0000313" key="1">
    <source>
        <dbReference type="EMBL" id="KAI8542512.1"/>
    </source>
</evidence>
<dbReference type="EMBL" id="CM046395">
    <property type="protein sequence ID" value="KAI8542512.1"/>
    <property type="molecule type" value="Genomic_DNA"/>
</dbReference>
<evidence type="ECO:0000313" key="2">
    <source>
        <dbReference type="Proteomes" id="UP001062846"/>
    </source>
</evidence>
<proteinExistence type="predicted"/>
<gene>
    <name evidence="1" type="ORF">RHMOL_Rhmol08G0143800</name>
</gene>
<name>A0ACC0MNB7_RHOML</name>
<comment type="caution">
    <text evidence="1">The sequence shown here is derived from an EMBL/GenBank/DDBJ whole genome shotgun (WGS) entry which is preliminary data.</text>
</comment>
<reference evidence="1" key="1">
    <citation type="submission" date="2022-02" db="EMBL/GenBank/DDBJ databases">
        <title>Plant Genome Project.</title>
        <authorList>
            <person name="Zhang R.-G."/>
        </authorList>
    </citation>
    <scope>NUCLEOTIDE SEQUENCE</scope>
    <source>
        <strain evidence="1">AT1</strain>
    </source>
</reference>